<name>A0A432MMR5_9BACT</name>
<dbReference type="Pfam" id="PF06155">
    <property type="entry name" value="GBBH-like_N"/>
    <property type="match status" value="1"/>
</dbReference>
<protein>
    <submittedName>
        <fullName evidence="4">DUF971 domain-containing protein</fullName>
    </submittedName>
</protein>
<dbReference type="RefSeq" id="WP_126724712.1">
    <property type="nucleotide sequence ID" value="NZ_RYZH01000011.1"/>
</dbReference>
<sequence length="106" mass="12007">MTDPPTNIRAHQADQALELSWDDVGPARVPYRFIRSECPCASCKDEWTGQRILDPATIRPDLRIEALEPIGSYAVRISWNDGHSSGLYTWENLRRLADLHEGRSSS</sequence>
<dbReference type="AlphaFoldDB" id="A0A432MMR5"/>
<dbReference type="EMBL" id="RYZH01000011">
    <property type="protein sequence ID" value="RUL88385.1"/>
    <property type="molecule type" value="Genomic_DNA"/>
</dbReference>
<dbReference type="InterPro" id="IPR010376">
    <property type="entry name" value="GBBH-like_N"/>
</dbReference>
<evidence type="ECO:0000313" key="5">
    <source>
        <dbReference type="Proteomes" id="UP000280296"/>
    </source>
</evidence>
<reference evidence="4 5" key="1">
    <citation type="submission" date="2018-12" db="EMBL/GenBank/DDBJ databases">
        <authorList>
            <person name="Toschakov S.V."/>
        </authorList>
    </citation>
    <scope>NUCLEOTIDE SEQUENCE [LARGE SCALE GENOMIC DNA]</scope>
    <source>
        <strain evidence="4 5">GM2012</strain>
    </source>
</reference>
<evidence type="ECO:0000256" key="2">
    <source>
        <dbReference type="ARBA" id="ARBA00023004"/>
    </source>
</evidence>
<keyword evidence="5" id="KW-1185">Reference proteome</keyword>
<proteinExistence type="predicted"/>
<evidence type="ECO:0000259" key="3">
    <source>
        <dbReference type="Pfam" id="PF06155"/>
    </source>
</evidence>
<dbReference type="Gene3D" id="3.30.2020.30">
    <property type="match status" value="1"/>
</dbReference>
<dbReference type="Proteomes" id="UP000280296">
    <property type="component" value="Unassembled WGS sequence"/>
</dbReference>
<dbReference type="PANTHER" id="PTHR35303:SF5">
    <property type="entry name" value="OS02G0197800 PROTEIN"/>
    <property type="match status" value="1"/>
</dbReference>
<keyword evidence="1" id="KW-0479">Metal-binding</keyword>
<evidence type="ECO:0000256" key="1">
    <source>
        <dbReference type="ARBA" id="ARBA00022723"/>
    </source>
</evidence>
<feature type="domain" description="Gamma-butyrobetaine hydroxylase-like N-terminal" evidence="3">
    <location>
        <begin position="8"/>
        <end position="94"/>
    </location>
</feature>
<dbReference type="GO" id="GO:0046872">
    <property type="term" value="F:metal ion binding"/>
    <property type="evidence" value="ECO:0007669"/>
    <property type="project" value="UniProtKB-KW"/>
</dbReference>
<dbReference type="OrthoDB" id="9794178at2"/>
<gene>
    <name evidence="4" type="ORF">TsocGM_07630</name>
</gene>
<organism evidence="4 5">
    <name type="scientific">Tautonia sociabilis</name>
    <dbReference type="NCBI Taxonomy" id="2080755"/>
    <lineage>
        <taxon>Bacteria</taxon>
        <taxon>Pseudomonadati</taxon>
        <taxon>Planctomycetota</taxon>
        <taxon>Planctomycetia</taxon>
        <taxon>Isosphaerales</taxon>
        <taxon>Isosphaeraceae</taxon>
        <taxon>Tautonia</taxon>
    </lineage>
</organism>
<comment type="caution">
    <text evidence="4">The sequence shown here is derived from an EMBL/GenBank/DDBJ whole genome shotgun (WGS) entry which is preliminary data.</text>
</comment>
<keyword evidence="2" id="KW-0408">Iron</keyword>
<evidence type="ECO:0000313" key="4">
    <source>
        <dbReference type="EMBL" id="RUL88385.1"/>
    </source>
</evidence>
<dbReference type="InterPro" id="IPR038492">
    <property type="entry name" value="GBBH-like_N_sf"/>
</dbReference>
<reference evidence="4 5" key="2">
    <citation type="submission" date="2019-01" db="EMBL/GenBank/DDBJ databases">
        <title>Tautonia sociabilis, a novel thermotolerant planctomycete of Isosphaeraceae family, isolated from a 4000 m deep subterranean habitat.</title>
        <authorList>
            <person name="Kovaleva O.L."/>
            <person name="Elcheninov A.G."/>
            <person name="Van Heerden E."/>
            <person name="Toshchakov S.V."/>
            <person name="Novikov A."/>
            <person name="Bonch-Osmolovskaya E.A."/>
            <person name="Kublanov I.V."/>
        </authorList>
    </citation>
    <scope>NUCLEOTIDE SEQUENCE [LARGE SCALE GENOMIC DNA]</scope>
    <source>
        <strain evidence="4 5">GM2012</strain>
    </source>
</reference>
<dbReference type="PANTHER" id="PTHR35303">
    <property type="entry name" value="OS02G0197800 PROTEIN"/>
    <property type="match status" value="1"/>
</dbReference>
<accession>A0A432MMR5</accession>